<reference evidence="2" key="1">
    <citation type="submission" date="2014-09" db="EMBL/GenBank/DDBJ databases">
        <authorList>
            <person name="Magalhaes I.L.F."/>
            <person name="Oliveira U."/>
            <person name="Santos F.R."/>
            <person name="Vidigal T.H.D.A."/>
            <person name="Brescovit A.D."/>
            <person name="Santos A.J."/>
        </authorList>
    </citation>
    <scope>NUCLEOTIDE SEQUENCE</scope>
    <source>
        <tissue evidence="2">Shoot tissue taken approximately 20 cm above the soil surface</tissue>
    </source>
</reference>
<proteinExistence type="predicted"/>
<name>A0A0A8YNI3_ARUDO</name>
<accession>A0A0A8YNI3</accession>
<sequence>MELEPWKRKFQPNNTSNTRCTRPKKK</sequence>
<feature type="region of interest" description="Disordered" evidence="1">
    <location>
        <begin position="1"/>
        <end position="26"/>
    </location>
</feature>
<evidence type="ECO:0000313" key="2">
    <source>
        <dbReference type="EMBL" id="JAD27298.1"/>
    </source>
</evidence>
<dbReference type="EMBL" id="GBRH01270597">
    <property type="protein sequence ID" value="JAD27298.1"/>
    <property type="molecule type" value="Transcribed_RNA"/>
</dbReference>
<protein>
    <submittedName>
        <fullName evidence="2">Uncharacterized protein</fullName>
    </submittedName>
</protein>
<feature type="compositionally biased region" description="Polar residues" evidence="1">
    <location>
        <begin position="11"/>
        <end position="20"/>
    </location>
</feature>
<dbReference type="AlphaFoldDB" id="A0A0A8YNI3"/>
<evidence type="ECO:0000256" key="1">
    <source>
        <dbReference type="SAM" id="MobiDB-lite"/>
    </source>
</evidence>
<reference evidence="2" key="2">
    <citation type="journal article" date="2015" name="Data Brief">
        <title>Shoot transcriptome of the giant reed, Arundo donax.</title>
        <authorList>
            <person name="Barrero R.A."/>
            <person name="Guerrero F.D."/>
            <person name="Moolhuijzen P."/>
            <person name="Goolsby J.A."/>
            <person name="Tidwell J."/>
            <person name="Bellgard S.E."/>
            <person name="Bellgard M.I."/>
        </authorList>
    </citation>
    <scope>NUCLEOTIDE SEQUENCE</scope>
    <source>
        <tissue evidence="2">Shoot tissue taken approximately 20 cm above the soil surface</tissue>
    </source>
</reference>
<organism evidence="2">
    <name type="scientific">Arundo donax</name>
    <name type="common">Giant reed</name>
    <name type="synonym">Donax arundinaceus</name>
    <dbReference type="NCBI Taxonomy" id="35708"/>
    <lineage>
        <taxon>Eukaryota</taxon>
        <taxon>Viridiplantae</taxon>
        <taxon>Streptophyta</taxon>
        <taxon>Embryophyta</taxon>
        <taxon>Tracheophyta</taxon>
        <taxon>Spermatophyta</taxon>
        <taxon>Magnoliopsida</taxon>
        <taxon>Liliopsida</taxon>
        <taxon>Poales</taxon>
        <taxon>Poaceae</taxon>
        <taxon>PACMAD clade</taxon>
        <taxon>Arundinoideae</taxon>
        <taxon>Arundineae</taxon>
        <taxon>Arundo</taxon>
    </lineage>
</organism>